<dbReference type="PANTHER" id="PTHR33295:SF20">
    <property type="entry name" value="ATPASE"/>
    <property type="match status" value="1"/>
</dbReference>
<keyword evidence="4" id="KW-1185">Reference proteome</keyword>
<organism evidence="3 4">
    <name type="scientific">Macrococcoides goetzii</name>
    <dbReference type="NCBI Taxonomy" id="1891097"/>
    <lineage>
        <taxon>Bacteria</taxon>
        <taxon>Bacillati</taxon>
        <taxon>Bacillota</taxon>
        <taxon>Bacilli</taxon>
        <taxon>Bacillales</taxon>
        <taxon>Staphylococcaceae</taxon>
        <taxon>Macrococcoides</taxon>
    </lineage>
</organism>
<accession>A0A2G5NLL8</accession>
<sequence length="404" mass="47114">MSELVMRAEYINFLRRHRDKQVIKVVSGVRRSGKSTLFKLFQDELLSEGVNQSQIIAVNFEDISYHHLLNYMDLYQYLIDKIHPIEKTYIFLDEIQMIDQFEKVVDSLLLKDNVDLYITGSNAYFLSSELATLLSGRYVQLNMLPLSFKEFVTWHEQKGSNHSLPDLYEAYIQTSFPYAIRIDNPLERFEYLQGLYSTVVLNDIVKRMNIQDVGVLERIIAALFSSIGSLVTVNKIKNTLVSKGYKIAHQTIDRYVKGILDSLIMYEVKRYNIKGKALLESQSKYYTVDTGLRQLVLRDHLQDYGHILENIIYLELKRRGFEVYVGENNQYEVDFVAIAPDNSIEYYQVALSTLDESTLKRELRSLESIDDQYPKYLLTLDQFNQTANYNGIQKLNALQWLMGE</sequence>
<dbReference type="InterPro" id="IPR041682">
    <property type="entry name" value="AAA_14"/>
</dbReference>
<dbReference type="EMBL" id="MJBI02000004">
    <property type="protein sequence ID" value="RAI80148.1"/>
    <property type="molecule type" value="Genomic_DNA"/>
</dbReference>
<protein>
    <submittedName>
        <fullName evidence="3">ATP-binding protein</fullName>
    </submittedName>
</protein>
<dbReference type="Gene3D" id="3.40.50.300">
    <property type="entry name" value="P-loop containing nucleotide triphosphate hydrolases"/>
    <property type="match status" value="1"/>
</dbReference>
<evidence type="ECO:0000313" key="4">
    <source>
        <dbReference type="Proteomes" id="UP000229523"/>
    </source>
</evidence>
<keyword evidence="3" id="KW-0067">ATP-binding</keyword>
<reference evidence="3 4" key="1">
    <citation type="journal article" date="2018" name="Front. Microbiol.">
        <title>Description and Comparative Genomics of Macrococcus caseolyticus subsp. hominis subsp. nov., Macrococcus goetzii sp. nov., Macrococcus epidermidis sp. nov., and Macrococcus bohemicus sp. nov., Novel Macrococci From Human Clinical Material With Virulence Potential and Suspected Uptake of Foreign DNA by Natural Transformation.</title>
        <authorList>
            <person name="Maslanova I."/>
            <person name="Wertheimer Z."/>
            <person name="Sedlacek I."/>
            <person name="Svec P."/>
            <person name="Indrakova A."/>
            <person name="Kovarovic V."/>
            <person name="Schumann P."/>
            <person name="Sproer C."/>
            <person name="Kralova S."/>
            <person name="Sedo O."/>
            <person name="Kristofova L."/>
            <person name="Vrbovska V."/>
            <person name="Fuzik T."/>
            <person name="Petras P."/>
            <person name="Zdrahal Z."/>
            <person name="Ruzickova V."/>
            <person name="Doskar J."/>
            <person name="Pantucek R."/>
        </authorList>
    </citation>
    <scope>NUCLEOTIDE SEQUENCE [LARGE SCALE GENOMIC DNA]</scope>
    <source>
        <strain evidence="3 4">CCM 4927</strain>
    </source>
</reference>
<dbReference type="SUPFAM" id="SSF52540">
    <property type="entry name" value="P-loop containing nucleoside triphosphate hydrolases"/>
    <property type="match status" value="1"/>
</dbReference>
<feature type="domain" description="AAA" evidence="1">
    <location>
        <begin position="23"/>
        <end position="151"/>
    </location>
</feature>
<gene>
    <name evidence="3" type="ORF">BFS35_010205</name>
</gene>
<dbReference type="InterPro" id="IPR025420">
    <property type="entry name" value="DUF4143"/>
</dbReference>
<dbReference type="AlphaFoldDB" id="A0A2G5NLL8"/>
<keyword evidence="3" id="KW-0547">Nucleotide-binding</keyword>
<comment type="caution">
    <text evidence="3">The sequence shown here is derived from an EMBL/GenBank/DDBJ whole genome shotgun (WGS) entry which is preliminary data.</text>
</comment>
<feature type="domain" description="DUF4143" evidence="2">
    <location>
        <begin position="202"/>
        <end position="349"/>
    </location>
</feature>
<dbReference type="InterPro" id="IPR027417">
    <property type="entry name" value="P-loop_NTPase"/>
</dbReference>
<dbReference type="Proteomes" id="UP000229523">
    <property type="component" value="Unassembled WGS sequence"/>
</dbReference>
<dbReference type="Pfam" id="PF13173">
    <property type="entry name" value="AAA_14"/>
    <property type="match status" value="1"/>
</dbReference>
<evidence type="ECO:0000313" key="3">
    <source>
        <dbReference type="EMBL" id="RAI80148.1"/>
    </source>
</evidence>
<proteinExistence type="predicted"/>
<evidence type="ECO:0000259" key="1">
    <source>
        <dbReference type="Pfam" id="PF13173"/>
    </source>
</evidence>
<dbReference type="RefSeq" id="WP_099580872.1">
    <property type="nucleotide sequence ID" value="NZ_MJBI02000004.1"/>
</dbReference>
<name>A0A2G5NLL8_9STAP</name>
<dbReference type="GO" id="GO:0005524">
    <property type="term" value="F:ATP binding"/>
    <property type="evidence" value="ECO:0007669"/>
    <property type="project" value="UniProtKB-KW"/>
</dbReference>
<evidence type="ECO:0000259" key="2">
    <source>
        <dbReference type="Pfam" id="PF13635"/>
    </source>
</evidence>
<dbReference type="Pfam" id="PF13635">
    <property type="entry name" value="DUF4143"/>
    <property type="match status" value="1"/>
</dbReference>
<dbReference type="PANTHER" id="PTHR33295">
    <property type="entry name" value="ATPASE"/>
    <property type="match status" value="1"/>
</dbReference>